<dbReference type="AlphaFoldDB" id="A0ABD2LSX7"/>
<dbReference type="InterPro" id="IPR002218">
    <property type="entry name" value="MnmG-rel"/>
</dbReference>
<protein>
    <recommendedName>
        <fullName evidence="1">tRNA uridine 5-carboxymethylaminomethyl modification enzyme C-terminal subdomain domain-containing protein</fullName>
    </recommendedName>
</protein>
<name>A0ABD2LSX7_9BILA</name>
<dbReference type="InterPro" id="IPR044920">
    <property type="entry name" value="MnmG_C_subdom_sf"/>
</dbReference>
<dbReference type="InterPro" id="IPR026904">
    <property type="entry name" value="MnmG_C"/>
</dbReference>
<dbReference type="PANTHER" id="PTHR11806">
    <property type="entry name" value="GLUCOSE INHIBITED DIVISION PROTEIN A"/>
    <property type="match status" value="1"/>
</dbReference>
<gene>
    <name evidence="2" type="ORF">niasHT_005539</name>
</gene>
<dbReference type="Proteomes" id="UP001620626">
    <property type="component" value="Unassembled WGS sequence"/>
</dbReference>
<organism evidence="2 3">
    <name type="scientific">Heterodera trifolii</name>
    <dbReference type="NCBI Taxonomy" id="157864"/>
    <lineage>
        <taxon>Eukaryota</taxon>
        <taxon>Metazoa</taxon>
        <taxon>Ecdysozoa</taxon>
        <taxon>Nematoda</taxon>
        <taxon>Chromadorea</taxon>
        <taxon>Rhabditida</taxon>
        <taxon>Tylenchina</taxon>
        <taxon>Tylenchomorpha</taxon>
        <taxon>Tylenchoidea</taxon>
        <taxon>Heteroderidae</taxon>
        <taxon>Heteroderinae</taxon>
        <taxon>Heterodera</taxon>
    </lineage>
</organism>
<dbReference type="Pfam" id="PF13932">
    <property type="entry name" value="SAM_GIDA_C"/>
    <property type="match status" value="1"/>
</dbReference>
<accession>A0ABD2LSX7</accession>
<dbReference type="Gene3D" id="1.10.150.570">
    <property type="entry name" value="GidA associated domain, C-terminal subdomain"/>
    <property type="match status" value="1"/>
</dbReference>
<comment type="caution">
    <text evidence="2">The sequence shown here is derived from an EMBL/GenBank/DDBJ whole genome shotgun (WGS) entry which is preliminary data.</text>
</comment>
<evidence type="ECO:0000259" key="1">
    <source>
        <dbReference type="SMART" id="SM01228"/>
    </source>
</evidence>
<evidence type="ECO:0000313" key="3">
    <source>
        <dbReference type="Proteomes" id="UP001620626"/>
    </source>
</evidence>
<dbReference type="PANTHER" id="PTHR11806:SF2">
    <property type="entry name" value="METHYLENETETRAHYDROFOLATE--TRNA-(URACIL-5-)-METHYLTRANSFERASE TRMFO"/>
    <property type="match status" value="1"/>
</dbReference>
<dbReference type="SMART" id="SM01228">
    <property type="entry name" value="GIDA_assoc_3"/>
    <property type="match status" value="1"/>
</dbReference>
<keyword evidence="3" id="KW-1185">Reference proteome</keyword>
<reference evidence="2 3" key="1">
    <citation type="submission" date="2024-10" db="EMBL/GenBank/DDBJ databases">
        <authorList>
            <person name="Kim D."/>
        </authorList>
    </citation>
    <scope>NUCLEOTIDE SEQUENCE [LARGE SCALE GENOMIC DNA]</scope>
    <source>
        <strain evidence="2">BH-2024</strain>
    </source>
</reference>
<sequence>MLHGLDTLRERFNALHCTVDRWNARVPGLNSSSGKGTTVRSTQSMLAKHPELHIDRLAKAWPELFADFADDQNLEERLRNEHRYANQEKHARAQIEELRKEMSMALPHDLDYQSMEFMRPELRDAMDERRPNSLAAAARVPGINDTALHFLLRYVKMCLKLPLIIDGFSSDNFLFSPIWLKWLETAPITGPLRCREEAVICVAEECGDGADG</sequence>
<dbReference type="EMBL" id="JBICBT010000285">
    <property type="protein sequence ID" value="KAL3118336.1"/>
    <property type="molecule type" value="Genomic_DNA"/>
</dbReference>
<proteinExistence type="predicted"/>
<dbReference type="InterPro" id="IPR047001">
    <property type="entry name" value="MnmG_C_subdom"/>
</dbReference>
<feature type="domain" description="tRNA uridine 5-carboxymethylaminomethyl modification enzyme C-terminal subdomain" evidence="1">
    <location>
        <begin position="82"/>
        <end position="153"/>
    </location>
</feature>
<evidence type="ECO:0000313" key="2">
    <source>
        <dbReference type="EMBL" id="KAL3118336.1"/>
    </source>
</evidence>